<evidence type="ECO:0000313" key="1">
    <source>
        <dbReference type="EMBL" id="QKZ04729.1"/>
    </source>
</evidence>
<protein>
    <submittedName>
        <fullName evidence="1">Uncharacterized protein</fullName>
    </submittedName>
</protein>
<dbReference type="KEGG" id="pez:HWQ56_13400"/>
<proteinExistence type="predicted"/>
<dbReference type="EMBL" id="CP056030">
    <property type="protein sequence ID" value="QKZ04729.1"/>
    <property type="molecule type" value="Genomic_DNA"/>
</dbReference>
<dbReference type="RefSeq" id="WP_176570798.1">
    <property type="nucleotide sequence ID" value="NZ_CP056030.1"/>
</dbReference>
<gene>
    <name evidence="1" type="ORF">HWQ56_13400</name>
</gene>
<evidence type="ECO:0000313" key="2">
    <source>
        <dbReference type="Proteomes" id="UP000509568"/>
    </source>
</evidence>
<keyword evidence="2" id="KW-1185">Reference proteome</keyword>
<name>A0A7D5H5U4_9PSED</name>
<sequence>MTTLSQALRRITLSEQLPATPDRHGDVSPTLPAPIMPSVVVHGGLNNSDLYNPRTAVLVQVVVQLDWGVGDSLDLYWDNGVLDMDALGGADVAIRVDIDGNLDVPSDGLLTWTCRPTAC</sequence>
<accession>A0A7D5H5U4</accession>
<dbReference type="Proteomes" id="UP000509568">
    <property type="component" value="Chromosome"/>
</dbReference>
<organism evidence="1 2">
    <name type="scientific">Pseudomonas eucalypticola</name>
    <dbReference type="NCBI Taxonomy" id="2599595"/>
    <lineage>
        <taxon>Bacteria</taxon>
        <taxon>Pseudomonadati</taxon>
        <taxon>Pseudomonadota</taxon>
        <taxon>Gammaproteobacteria</taxon>
        <taxon>Pseudomonadales</taxon>
        <taxon>Pseudomonadaceae</taxon>
        <taxon>Pseudomonas</taxon>
    </lineage>
</organism>
<dbReference type="AlphaFoldDB" id="A0A7D5H5U4"/>
<reference evidence="1 2" key="1">
    <citation type="submission" date="2020-06" db="EMBL/GenBank/DDBJ databases">
        <title>Pseudomonas eucalypticola sp. nov., an endophyte of Eucalyptus dunnii leaves with biocontrol ability of eucalyptus leaf blight.</title>
        <authorList>
            <person name="Liu Y."/>
            <person name="Song Z."/>
            <person name="Zeng H."/>
            <person name="Lu M."/>
            <person name="Wang X."/>
            <person name="Lian X."/>
            <person name="Zhang Q."/>
        </authorList>
    </citation>
    <scope>NUCLEOTIDE SEQUENCE [LARGE SCALE GENOMIC DNA]</scope>
    <source>
        <strain evidence="1 2">NP-1</strain>
    </source>
</reference>